<feature type="signal peptide" evidence="1">
    <location>
        <begin position="1"/>
        <end position="26"/>
    </location>
</feature>
<evidence type="ECO:0000313" key="3">
    <source>
        <dbReference type="Proteomes" id="UP001615550"/>
    </source>
</evidence>
<protein>
    <submittedName>
        <fullName evidence="2">C1 family peptidase</fullName>
    </submittedName>
</protein>
<dbReference type="Proteomes" id="UP001615550">
    <property type="component" value="Unassembled WGS sequence"/>
</dbReference>
<organism evidence="2 3">
    <name type="scientific">Legionella lytica</name>
    <dbReference type="NCBI Taxonomy" id="96232"/>
    <lineage>
        <taxon>Bacteria</taxon>
        <taxon>Pseudomonadati</taxon>
        <taxon>Pseudomonadota</taxon>
        <taxon>Gammaproteobacteria</taxon>
        <taxon>Legionellales</taxon>
        <taxon>Legionellaceae</taxon>
        <taxon>Legionella</taxon>
    </lineage>
</organism>
<name>A0ABW8D4I7_9GAMM</name>
<dbReference type="InterPro" id="IPR038765">
    <property type="entry name" value="Papain-like_cys_pep_sf"/>
</dbReference>
<evidence type="ECO:0000256" key="1">
    <source>
        <dbReference type="SAM" id="SignalP"/>
    </source>
</evidence>
<dbReference type="SUPFAM" id="SSF54001">
    <property type="entry name" value="Cysteine proteinases"/>
    <property type="match status" value="1"/>
</dbReference>
<dbReference type="CDD" id="cd02619">
    <property type="entry name" value="Peptidase_C1"/>
    <property type="match status" value="1"/>
</dbReference>
<sequence>MQFKLMTCTLMLASILVLSMMGPVFAGDVTVVGSIKQTLKQSSTTPIAKHGVNKDANEKIVQLLRVELSEQAKNNLVTQAQALVHPTTTLKADISAFPASVQLGMSNVPVLDQGIHGTCVTFAVTGALDAALAKGDYISQVCNLQLGNYLEKLGHGSSGWDGSDAEQVLSQIQQYGIVNKQKERTIGCGGYKQYPTYLPHNSELTMAPAQYAVMRELVYGTRVNWFNVLQENNPALTLNEVKQALNIGERLVFGVLLPRTELGLAGAVAKHKATQFPDTWVVTPEIIAGLNSIHAGHEMIITGYDDNAVAIDNNGQRHQGLLKIRNSWGRFVGDAGEFYMSYDYFKLLTVEVSRISPVR</sequence>
<proteinExistence type="predicted"/>
<reference evidence="2 3" key="1">
    <citation type="submission" date="2024-08" db="EMBL/GenBank/DDBJ databases">
        <title>Draft Genome Sequence of Legionella lytica strain DSB2004, Isolated From a Fire Sprinkler System.</title>
        <authorList>
            <person name="Everhart A.D."/>
            <person name="Kidane D.T."/>
            <person name="Farone A.L."/>
            <person name="Farone M.B."/>
        </authorList>
    </citation>
    <scope>NUCLEOTIDE SEQUENCE [LARGE SCALE GENOMIC DNA]</scope>
    <source>
        <strain evidence="2 3">DSB2004</strain>
    </source>
</reference>
<keyword evidence="1" id="KW-0732">Signal</keyword>
<dbReference type="EMBL" id="JBGORX010000001">
    <property type="protein sequence ID" value="MFJ1267608.1"/>
    <property type="molecule type" value="Genomic_DNA"/>
</dbReference>
<keyword evidence="3" id="KW-1185">Reference proteome</keyword>
<dbReference type="Gene3D" id="3.90.70.10">
    <property type="entry name" value="Cysteine proteinases"/>
    <property type="match status" value="1"/>
</dbReference>
<accession>A0ABW8D4I7</accession>
<dbReference type="RefSeq" id="WP_400186318.1">
    <property type="nucleotide sequence ID" value="NZ_JBGORX010000001.1"/>
</dbReference>
<evidence type="ECO:0000313" key="2">
    <source>
        <dbReference type="EMBL" id="MFJ1267608.1"/>
    </source>
</evidence>
<feature type="chain" id="PRO_5047228409" evidence="1">
    <location>
        <begin position="27"/>
        <end position="359"/>
    </location>
</feature>
<comment type="caution">
    <text evidence="2">The sequence shown here is derived from an EMBL/GenBank/DDBJ whole genome shotgun (WGS) entry which is preliminary data.</text>
</comment>
<gene>
    <name evidence="2" type="ORF">ACD661_03435</name>
</gene>